<comment type="similarity">
    <text evidence="7 8">Belongs to the PINc/VapC protein family.</text>
</comment>
<dbReference type="InterPro" id="IPR022907">
    <property type="entry name" value="VapC_family"/>
</dbReference>
<accession>A0A345XQF9</accession>
<evidence type="ECO:0000256" key="5">
    <source>
        <dbReference type="ARBA" id="ARBA00022801"/>
    </source>
</evidence>
<dbReference type="GO" id="GO:0000287">
    <property type="term" value="F:magnesium ion binding"/>
    <property type="evidence" value="ECO:0007669"/>
    <property type="project" value="UniProtKB-UniRule"/>
</dbReference>
<dbReference type="Gene3D" id="3.40.50.1010">
    <property type="entry name" value="5'-nuclease"/>
    <property type="match status" value="1"/>
</dbReference>
<dbReference type="CDD" id="cd18755">
    <property type="entry name" value="PIN_MtVapC3_VapC21-like"/>
    <property type="match status" value="1"/>
</dbReference>
<feature type="domain" description="PIN" evidence="9">
    <location>
        <begin position="6"/>
        <end position="125"/>
    </location>
</feature>
<keyword evidence="6 8" id="KW-0460">Magnesium</keyword>
<evidence type="ECO:0000256" key="3">
    <source>
        <dbReference type="ARBA" id="ARBA00022722"/>
    </source>
</evidence>
<sequence>MSTVSYLVDTSAAVRLLLDKTLDDRWGAALREGLLGLCDLTELEVLYSAKSFHDRAEKRQLLGRLFGWCPTPDGVERRAHTVQELLTRHGEHRSAGPVDLLVAATAELNGLTVLHYDRDFATIARRTGQPAQWLAEPGTI</sequence>
<proteinExistence type="inferred from homology"/>
<name>A0A345XQF9_9ACTN</name>
<dbReference type="EMBL" id="CP031320">
    <property type="protein sequence ID" value="AXK33875.1"/>
    <property type="molecule type" value="Genomic_DNA"/>
</dbReference>
<organism evidence="10 11">
    <name type="scientific">Streptomyces armeniacus</name>
    <dbReference type="NCBI Taxonomy" id="83291"/>
    <lineage>
        <taxon>Bacteria</taxon>
        <taxon>Bacillati</taxon>
        <taxon>Actinomycetota</taxon>
        <taxon>Actinomycetes</taxon>
        <taxon>Kitasatosporales</taxon>
        <taxon>Streptomycetaceae</taxon>
        <taxon>Streptomyces</taxon>
    </lineage>
</organism>
<keyword evidence="5 8" id="KW-0378">Hydrolase</keyword>
<dbReference type="Proteomes" id="UP000254425">
    <property type="component" value="Chromosome"/>
</dbReference>
<keyword evidence="11" id="KW-1185">Reference proteome</keyword>
<evidence type="ECO:0000256" key="6">
    <source>
        <dbReference type="ARBA" id="ARBA00022842"/>
    </source>
</evidence>
<gene>
    <name evidence="8" type="primary">vapC</name>
    <name evidence="10" type="ORF">DVA86_15600</name>
</gene>
<dbReference type="PANTHER" id="PTHR33653:SF1">
    <property type="entry name" value="RIBONUCLEASE VAPC2"/>
    <property type="match status" value="1"/>
</dbReference>
<evidence type="ECO:0000256" key="1">
    <source>
        <dbReference type="ARBA" id="ARBA00001946"/>
    </source>
</evidence>
<dbReference type="KEGG" id="sarm:DVA86_15600"/>
<dbReference type="SUPFAM" id="SSF88723">
    <property type="entry name" value="PIN domain-like"/>
    <property type="match status" value="1"/>
</dbReference>
<dbReference type="GO" id="GO:0090729">
    <property type="term" value="F:toxin activity"/>
    <property type="evidence" value="ECO:0007669"/>
    <property type="project" value="UniProtKB-KW"/>
</dbReference>
<dbReference type="Pfam" id="PF01850">
    <property type="entry name" value="PIN"/>
    <property type="match status" value="1"/>
</dbReference>
<evidence type="ECO:0000259" key="9">
    <source>
        <dbReference type="Pfam" id="PF01850"/>
    </source>
</evidence>
<evidence type="ECO:0000256" key="4">
    <source>
        <dbReference type="ARBA" id="ARBA00022723"/>
    </source>
</evidence>
<protein>
    <recommendedName>
        <fullName evidence="8">Ribonuclease VapC</fullName>
        <shortName evidence="8">RNase VapC</shortName>
        <ecNumber evidence="8">3.1.-.-</ecNumber>
    </recommendedName>
    <alternativeName>
        <fullName evidence="8">Toxin VapC</fullName>
    </alternativeName>
</protein>
<feature type="binding site" evidence="8">
    <location>
        <position position="9"/>
    </location>
    <ligand>
        <name>Mg(2+)</name>
        <dbReference type="ChEBI" id="CHEBI:18420"/>
    </ligand>
</feature>
<dbReference type="PANTHER" id="PTHR33653">
    <property type="entry name" value="RIBONUCLEASE VAPC2"/>
    <property type="match status" value="1"/>
</dbReference>
<evidence type="ECO:0000256" key="7">
    <source>
        <dbReference type="ARBA" id="ARBA00038093"/>
    </source>
</evidence>
<reference evidence="10 11" key="1">
    <citation type="submission" date="2018-07" db="EMBL/GenBank/DDBJ databases">
        <title>Draft genome of the type strain Streptomyces armeniacus ATCC 15676.</title>
        <authorList>
            <person name="Labana P."/>
            <person name="Gosse J.T."/>
            <person name="Boddy C.N."/>
        </authorList>
    </citation>
    <scope>NUCLEOTIDE SEQUENCE [LARGE SCALE GENOMIC DNA]</scope>
    <source>
        <strain evidence="10 11">ATCC 15676</strain>
    </source>
</reference>
<evidence type="ECO:0000256" key="2">
    <source>
        <dbReference type="ARBA" id="ARBA00022649"/>
    </source>
</evidence>
<keyword evidence="2 8" id="KW-1277">Toxin-antitoxin system</keyword>
<comment type="function">
    <text evidence="8">Toxic component of a toxin-antitoxin (TA) system. An RNase.</text>
</comment>
<dbReference type="InterPro" id="IPR050556">
    <property type="entry name" value="Type_II_TA_system_RNase"/>
</dbReference>
<dbReference type="InterPro" id="IPR002716">
    <property type="entry name" value="PIN_dom"/>
</dbReference>
<dbReference type="HAMAP" id="MF_00265">
    <property type="entry name" value="VapC_Nob1"/>
    <property type="match status" value="1"/>
</dbReference>
<keyword evidence="8" id="KW-0800">Toxin</keyword>
<evidence type="ECO:0000313" key="11">
    <source>
        <dbReference type="Proteomes" id="UP000254425"/>
    </source>
</evidence>
<keyword evidence="3 8" id="KW-0540">Nuclease</keyword>
<dbReference type="GO" id="GO:0004540">
    <property type="term" value="F:RNA nuclease activity"/>
    <property type="evidence" value="ECO:0007669"/>
    <property type="project" value="InterPro"/>
</dbReference>
<evidence type="ECO:0000313" key="10">
    <source>
        <dbReference type="EMBL" id="AXK33875.1"/>
    </source>
</evidence>
<dbReference type="GO" id="GO:0016787">
    <property type="term" value="F:hydrolase activity"/>
    <property type="evidence" value="ECO:0007669"/>
    <property type="project" value="UniProtKB-KW"/>
</dbReference>
<evidence type="ECO:0000256" key="8">
    <source>
        <dbReference type="HAMAP-Rule" id="MF_00265"/>
    </source>
</evidence>
<dbReference type="RefSeq" id="WP_208879000.1">
    <property type="nucleotide sequence ID" value="NZ_CP031320.1"/>
</dbReference>
<dbReference type="AlphaFoldDB" id="A0A345XQF9"/>
<dbReference type="InterPro" id="IPR029060">
    <property type="entry name" value="PIN-like_dom_sf"/>
</dbReference>
<dbReference type="EC" id="3.1.-.-" evidence="8"/>
<keyword evidence="4 8" id="KW-0479">Metal-binding</keyword>
<comment type="cofactor">
    <cofactor evidence="1 8">
        <name>Mg(2+)</name>
        <dbReference type="ChEBI" id="CHEBI:18420"/>
    </cofactor>
</comment>
<feature type="binding site" evidence="8">
    <location>
        <position position="99"/>
    </location>
    <ligand>
        <name>Mg(2+)</name>
        <dbReference type="ChEBI" id="CHEBI:18420"/>
    </ligand>
</feature>